<gene>
    <name evidence="1" type="ORF">SK128_017044</name>
</gene>
<protein>
    <submittedName>
        <fullName evidence="1">Uncharacterized protein</fullName>
    </submittedName>
</protein>
<organism evidence="1 2">
    <name type="scientific">Halocaridina rubra</name>
    <name type="common">Hawaiian red shrimp</name>
    <dbReference type="NCBI Taxonomy" id="373956"/>
    <lineage>
        <taxon>Eukaryota</taxon>
        <taxon>Metazoa</taxon>
        <taxon>Ecdysozoa</taxon>
        <taxon>Arthropoda</taxon>
        <taxon>Crustacea</taxon>
        <taxon>Multicrustacea</taxon>
        <taxon>Malacostraca</taxon>
        <taxon>Eumalacostraca</taxon>
        <taxon>Eucarida</taxon>
        <taxon>Decapoda</taxon>
        <taxon>Pleocyemata</taxon>
        <taxon>Caridea</taxon>
        <taxon>Atyoidea</taxon>
        <taxon>Atyidae</taxon>
        <taxon>Halocaridina</taxon>
    </lineage>
</organism>
<reference evidence="1 2" key="1">
    <citation type="submission" date="2023-11" db="EMBL/GenBank/DDBJ databases">
        <title>Halocaridina rubra genome assembly.</title>
        <authorList>
            <person name="Smith C."/>
        </authorList>
    </citation>
    <scope>NUCLEOTIDE SEQUENCE [LARGE SCALE GENOMIC DNA]</scope>
    <source>
        <strain evidence="1">EP-1</strain>
        <tissue evidence="1">Whole</tissue>
    </source>
</reference>
<evidence type="ECO:0000313" key="1">
    <source>
        <dbReference type="EMBL" id="KAK7066683.1"/>
    </source>
</evidence>
<keyword evidence="2" id="KW-1185">Reference proteome</keyword>
<dbReference type="EMBL" id="JAXCGZ010019066">
    <property type="protein sequence ID" value="KAK7066683.1"/>
    <property type="molecule type" value="Genomic_DNA"/>
</dbReference>
<accession>A0AAN8ZWV0</accession>
<proteinExistence type="predicted"/>
<comment type="caution">
    <text evidence="1">The sequence shown here is derived from an EMBL/GenBank/DDBJ whole genome shotgun (WGS) entry which is preliminary data.</text>
</comment>
<dbReference type="Proteomes" id="UP001381693">
    <property type="component" value="Unassembled WGS sequence"/>
</dbReference>
<sequence>MGVCYSTLGHIQELNLNQTVAGLIGGYRIFFTINSHEYMSYDPGIVSTTTLAEEGIQVSLSDFAMTPTVAANTQAVRIAPKTAASLALTVNSLDRSENYKNIWIWSRPPTCVTKNDYFKMNEEERAMTEYSIYFHHFYRTCPLQLVNCTNLSSRFKDDDTSARRKQVERDTLVATFTINVEPQENEHKEFCITMGINQQLSYTTLVTDTLQDMEGFFLTPNSTLSMINIYYTQLGMTQYYERIPTIFTWFSM</sequence>
<dbReference type="AlphaFoldDB" id="A0AAN8ZWV0"/>
<name>A0AAN8ZWV0_HALRR</name>
<evidence type="ECO:0000313" key="2">
    <source>
        <dbReference type="Proteomes" id="UP001381693"/>
    </source>
</evidence>